<dbReference type="PROSITE" id="PS51186">
    <property type="entry name" value="GNAT"/>
    <property type="match status" value="1"/>
</dbReference>
<evidence type="ECO:0000313" key="4">
    <source>
        <dbReference type="EMBL" id="ETS87536.1"/>
    </source>
</evidence>
<evidence type="ECO:0000256" key="2">
    <source>
        <dbReference type="ARBA" id="ARBA00023315"/>
    </source>
</evidence>
<dbReference type="Pfam" id="PF13508">
    <property type="entry name" value="Acetyltransf_7"/>
    <property type="match status" value="1"/>
</dbReference>
<dbReference type="AlphaFoldDB" id="W3XQJ1"/>
<dbReference type="GeneID" id="19266377"/>
<dbReference type="RefSeq" id="XP_007828136.1">
    <property type="nucleotide sequence ID" value="XM_007829945.1"/>
</dbReference>
<evidence type="ECO:0000313" key="5">
    <source>
        <dbReference type="Proteomes" id="UP000030651"/>
    </source>
</evidence>
<dbReference type="EMBL" id="KI912109">
    <property type="protein sequence ID" value="ETS87536.1"/>
    <property type="molecule type" value="Genomic_DNA"/>
</dbReference>
<gene>
    <name evidence="4" type="ORF">PFICI_01364</name>
</gene>
<feature type="domain" description="N-acetyltransferase" evidence="3">
    <location>
        <begin position="1"/>
        <end position="129"/>
    </location>
</feature>
<proteinExistence type="predicted"/>
<dbReference type="InParanoid" id="W3XQJ1"/>
<accession>W3XQJ1</accession>
<keyword evidence="5" id="KW-1185">Reference proteome</keyword>
<dbReference type="OrthoDB" id="41532at2759"/>
<dbReference type="InterPro" id="IPR016181">
    <property type="entry name" value="Acyl_CoA_acyltransferase"/>
</dbReference>
<keyword evidence="2" id="KW-0012">Acyltransferase</keyword>
<dbReference type="SUPFAM" id="SSF55729">
    <property type="entry name" value="Acyl-CoA N-acyltransferases (Nat)"/>
    <property type="match status" value="1"/>
</dbReference>
<dbReference type="Gene3D" id="3.40.630.30">
    <property type="match status" value="1"/>
</dbReference>
<dbReference type="PANTHER" id="PTHR43420">
    <property type="entry name" value="ACETYLTRANSFERASE"/>
    <property type="match status" value="1"/>
</dbReference>
<keyword evidence="1" id="KW-0808">Transferase</keyword>
<evidence type="ECO:0000256" key="1">
    <source>
        <dbReference type="ARBA" id="ARBA00022679"/>
    </source>
</evidence>
<evidence type="ECO:0000259" key="3">
    <source>
        <dbReference type="PROSITE" id="PS51186"/>
    </source>
</evidence>
<dbReference type="InterPro" id="IPR050680">
    <property type="entry name" value="YpeA/RimI_acetyltransf"/>
</dbReference>
<dbReference type="GO" id="GO:0016747">
    <property type="term" value="F:acyltransferase activity, transferring groups other than amino-acyl groups"/>
    <property type="evidence" value="ECO:0007669"/>
    <property type="project" value="InterPro"/>
</dbReference>
<sequence>MPSQEVMSNPAAAAAAAADITVISTSASVEQSNYADGAHLLYQFTGVYTRAEVRRQGLGQALSKVAAEYAHTDARRRGGRCRLALDVYTTNTAAIAFYQKCGFVVGGPRPVDEDTDDARPEVVMYYRDTASGIEKTGNDAG</sequence>
<reference evidence="5" key="1">
    <citation type="journal article" date="2015" name="BMC Genomics">
        <title>Genomic and transcriptomic analysis of the endophytic fungus Pestalotiopsis fici reveals its lifestyle and high potential for synthesis of natural products.</title>
        <authorList>
            <person name="Wang X."/>
            <person name="Zhang X."/>
            <person name="Liu L."/>
            <person name="Xiang M."/>
            <person name="Wang W."/>
            <person name="Sun X."/>
            <person name="Che Y."/>
            <person name="Guo L."/>
            <person name="Liu G."/>
            <person name="Guo L."/>
            <person name="Wang C."/>
            <person name="Yin W.B."/>
            <person name="Stadler M."/>
            <person name="Zhang X."/>
            <person name="Liu X."/>
        </authorList>
    </citation>
    <scope>NUCLEOTIDE SEQUENCE [LARGE SCALE GENOMIC DNA]</scope>
    <source>
        <strain evidence="5">W106-1 / CGMCC3.15140</strain>
    </source>
</reference>
<dbReference type="KEGG" id="pfy:PFICI_01364"/>
<name>W3XQJ1_PESFW</name>
<dbReference type="HOGENOM" id="CLU_1825947_0_0_1"/>
<organism evidence="4 5">
    <name type="scientific">Pestalotiopsis fici (strain W106-1 / CGMCC3.15140)</name>
    <dbReference type="NCBI Taxonomy" id="1229662"/>
    <lineage>
        <taxon>Eukaryota</taxon>
        <taxon>Fungi</taxon>
        <taxon>Dikarya</taxon>
        <taxon>Ascomycota</taxon>
        <taxon>Pezizomycotina</taxon>
        <taxon>Sordariomycetes</taxon>
        <taxon>Xylariomycetidae</taxon>
        <taxon>Amphisphaeriales</taxon>
        <taxon>Sporocadaceae</taxon>
        <taxon>Pestalotiopsis</taxon>
    </lineage>
</organism>
<dbReference type="Proteomes" id="UP000030651">
    <property type="component" value="Unassembled WGS sequence"/>
</dbReference>
<dbReference type="InterPro" id="IPR000182">
    <property type="entry name" value="GNAT_dom"/>
</dbReference>
<protein>
    <recommendedName>
        <fullName evidence="3">N-acetyltransferase domain-containing protein</fullName>
    </recommendedName>
</protein>